<feature type="domain" description="MULE transposase" evidence="1">
    <location>
        <begin position="95"/>
        <end position="190"/>
    </location>
</feature>
<dbReference type="PANTHER" id="PTHR31973:SF199">
    <property type="entry name" value="SWIM-TYPE DOMAIN-CONTAINING PROTEIN"/>
    <property type="match status" value="1"/>
</dbReference>
<dbReference type="InterPro" id="IPR018289">
    <property type="entry name" value="MULE_transposase_dom"/>
</dbReference>
<organism evidence="2 3">
    <name type="scientific">Acer saccharum</name>
    <name type="common">Sugar maple</name>
    <dbReference type="NCBI Taxonomy" id="4024"/>
    <lineage>
        <taxon>Eukaryota</taxon>
        <taxon>Viridiplantae</taxon>
        <taxon>Streptophyta</taxon>
        <taxon>Embryophyta</taxon>
        <taxon>Tracheophyta</taxon>
        <taxon>Spermatophyta</taxon>
        <taxon>Magnoliopsida</taxon>
        <taxon>eudicotyledons</taxon>
        <taxon>Gunneridae</taxon>
        <taxon>Pentapetalae</taxon>
        <taxon>rosids</taxon>
        <taxon>malvids</taxon>
        <taxon>Sapindales</taxon>
        <taxon>Sapindaceae</taxon>
        <taxon>Hippocastanoideae</taxon>
        <taxon>Acereae</taxon>
        <taxon>Acer</taxon>
    </lineage>
</organism>
<dbReference type="EMBL" id="JAUESC010000386">
    <property type="protein sequence ID" value="KAK0577159.1"/>
    <property type="molecule type" value="Genomic_DNA"/>
</dbReference>
<name>A0AA39RND8_ACESA</name>
<dbReference type="Proteomes" id="UP001168877">
    <property type="component" value="Unassembled WGS sequence"/>
</dbReference>
<dbReference type="PANTHER" id="PTHR31973">
    <property type="entry name" value="POLYPROTEIN, PUTATIVE-RELATED"/>
    <property type="match status" value="1"/>
</dbReference>
<sequence length="232" mass="27085">MSDFLGQVMKDFVVQPSRNQVYRAKLKAGEIVECSISTQYVKLWDYAEELKKTTPGSTIVIDTELGLDDKNKFKRIYICFNACKQGWLHGCRNIIGLDDCHVKSYHNAQLMWAIGTNVENEYYHVAHAVVEKEWHVSWSWFLKLLKEDLNLEDCLGITFMTNRQKGLVESIGDILSNCEHRFCVRHMYANFKKKFKDEIIKVKVWKAARSTKVDGFQTCMAEIKELNEKTWK</sequence>
<evidence type="ECO:0000259" key="1">
    <source>
        <dbReference type="Pfam" id="PF10551"/>
    </source>
</evidence>
<evidence type="ECO:0000313" key="3">
    <source>
        <dbReference type="Proteomes" id="UP001168877"/>
    </source>
</evidence>
<dbReference type="AlphaFoldDB" id="A0AA39RND8"/>
<protein>
    <recommendedName>
        <fullName evidence="1">MULE transposase domain-containing protein</fullName>
    </recommendedName>
</protein>
<evidence type="ECO:0000313" key="2">
    <source>
        <dbReference type="EMBL" id="KAK0577159.1"/>
    </source>
</evidence>
<keyword evidence="3" id="KW-1185">Reference proteome</keyword>
<comment type="caution">
    <text evidence="2">The sequence shown here is derived from an EMBL/GenBank/DDBJ whole genome shotgun (WGS) entry which is preliminary data.</text>
</comment>
<accession>A0AA39RND8</accession>
<proteinExistence type="predicted"/>
<gene>
    <name evidence="2" type="ORF">LWI29_028744</name>
</gene>
<reference evidence="2" key="2">
    <citation type="submission" date="2023-06" db="EMBL/GenBank/DDBJ databases">
        <authorList>
            <person name="Swenson N.G."/>
            <person name="Wegrzyn J.L."/>
            <person name="Mcevoy S.L."/>
        </authorList>
    </citation>
    <scope>NUCLEOTIDE SEQUENCE</scope>
    <source>
        <strain evidence="2">NS2018</strain>
        <tissue evidence="2">Leaf</tissue>
    </source>
</reference>
<reference evidence="2" key="1">
    <citation type="journal article" date="2022" name="Plant J.">
        <title>Strategies of tolerance reflected in two North American maple genomes.</title>
        <authorList>
            <person name="McEvoy S.L."/>
            <person name="Sezen U.U."/>
            <person name="Trouern-Trend A."/>
            <person name="McMahon S.M."/>
            <person name="Schaberg P.G."/>
            <person name="Yang J."/>
            <person name="Wegrzyn J.L."/>
            <person name="Swenson N.G."/>
        </authorList>
    </citation>
    <scope>NUCLEOTIDE SEQUENCE</scope>
    <source>
        <strain evidence="2">NS2018</strain>
    </source>
</reference>
<dbReference type="Pfam" id="PF10551">
    <property type="entry name" value="MULE"/>
    <property type="match status" value="1"/>
</dbReference>